<protein>
    <submittedName>
        <fullName evidence="3">Uncharacterized protein LOC101848224</fullName>
    </submittedName>
</protein>
<reference evidence="3" key="1">
    <citation type="submission" date="2025-08" db="UniProtKB">
        <authorList>
            <consortium name="RefSeq"/>
        </authorList>
    </citation>
    <scope>IDENTIFICATION</scope>
</reference>
<dbReference type="RefSeq" id="XP_012941386.2">
    <property type="nucleotide sequence ID" value="XM_013085932.2"/>
</dbReference>
<accession>A0ABM1A5T7</accession>
<dbReference type="Proteomes" id="UP000694888">
    <property type="component" value="Unplaced"/>
</dbReference>
<feature type="non-terminal residue" evidence="3">
    <location>
        <position position="326"/>
    </location>
</feature>
<evidence type="ECO:0000256" key="1">
    <source>
        <dbReference type="SAM" id="MobiDB-lite"/>
    </source>
</evidence>
<proteinExistence type="predicted"/>
<name>A0ABM1A5T7_APLCA</name>
<organism evidence="2 3">
    <name type="scientific">Aplysia californica</name>
    <name type="common">California sea hare</name>
    <dbReference type="NCBI Taxonomy" id="6500"/>
    <lineage>
        <taxon>Eukaryota</taxon>
        <taxon>Metazoa</taxon>
        <taxon>Spiralia</taxon>
        <taxon>Lophotrochozoa</taxon>
        <taxon>Mollusca</taxon>
        <taxon>Gastropoda</taxon>
        <taxon>Heterobranchia</taxon>
        <taxon>Euthyneura</taxon>
        <taxon>Tectipleura</taxon>
        <taxon>Aplysiida</taxon>
        <taxon>Aplysioidea</taxon>
        <taxon>Aplysiidae</taxon>
        <taxon>Aplysia</taxon>
    </lineage>
</organism>
<feature type="region of interest" description="Disordered" evidence="1">
    <location>
        <begin position="293"/>
        <end position="326"/>
    </location>
</feature>
<gene>
    <name evidence="3" type="primary">LOC101848224</name>
</gene>
<evidence type="ECO:0000313" key="3">
    <source>
        <dbReference type="RefSeq" id="XP_012941386.2"/>
    </source>
</evidence>
<dbReference type="GeneID" id="101848224"/>
<keyword evidence="2" id="KW-1185">Reference proteome</keyword>
<evidence type="ECO:0000313" key="2">
    <source>
        <dbReference type="Proteomes" id="UP000694888"/>
    </source>
</evidence>
<sequence>MLLCWKGLKTQTSNLPRVRNEGYSGVNIVRGNNIGIYNFYVDGHVGNSMMAIHDHPDFDRTIGQGEFVAVLNGVSFRTRHNDYRLVMASPNSTEKHAVEDIPFPEVPPEVMSKLLVKDQIAEMKEWFKAFAEQNHTVRDYRKYFKPVLCYLEGTWNTSDKFDEPFKSDRHALDASSWEELTGKLRFSTYTGTKSHSESFAYLPTTLMSIDETTGRPQYAQWNYRILCSPLQEDVPLSDLRPIEDLSYRVATGHSNDWILNNRRARFTFFEKDEEKFPDYTKLDRLFHTVPGLDNGPANLNQASSDDKILDMSPGSDQPLNTGYYHR</sequence>